<evidence type="ECO:0000313" key="2">
    <source>
        <dbReference type="EMBL" id="EKX36376.1"/>
    </source>
</evidence>
<protein>
    <submittedName>
        <fullName evidence="2 3">Uncharacterized protein</fullName>
    </submittedName>
</protein>
<organism evidence="2">
    <name type="scientific">Guillardia theta (strain CCMP2712)</name>
    <name type="common">Cryptophyte</name>
    <dbReference type="NCBI Taxonomy" id="905079"/>
    <lineage>
        <taxon>Eukaryota</taxon>
        <taxon>Cryptophyceae</taxon>
        <taxon>Pyrenomonadales</taxon>
        <taxon>Geminigeraceae</taxon>
        <taxon>Guillardia</taxon>
    </lineage>
</organism>
<keyword evidence="4" id="KW-1185">Reference proteome</keyword>
<dbReference type="GeneID" id="17293095"/>
<dbReference type="PaxDb" id="55529-EKX36376"/>
<feature type="compositionally biased region" description="Acidic residues" evidence="1">
    <location>
        <begin position="47"/>
        <end position="61"/>
    </location>
</feature>
<reference evidence="3" key="3">
    <citation type="submission" date="2015-06" db="UniProtKB">
        <authorList>
            <consortium name="EnsemblProtists"/>
        </authorList>
    </citation>
    <scope>IDENTIFICATION</scope>
</reference>
<dbReference type="AlphaFoldDB" id="L1IJH3"/>
<dbReference type="Proteomes" id="UP000011087">
    <property type="component" value="Unassembled WGS sequence"/>
</dbReference>
<evidence type="ECO:0000313" key="4">
    <source>
        <dbReference type="Proteomes" id="UP000011087"/>
    </source>
</evidence>
<sequence length="201" mass="22764">MLLLYVVITRRCQGAMEGFAEYSSDSDGASMEMEEGQEFQPPPAWQQDDDDDDKEEEEETENKDRGEGRDASETSKDLEEAESAQKKRRLLPNPLDALSNATTSFLAAREEQEKEEELEDGKVAEPARSLSGSNKKREESEDKPVEAPPTAPTDAPALSRKEIFDKKKESTRQKNTRKQKFGQANFTIKDNRECPSMWNPK</sequence>
<feature type="compositionally biased region" description="Basic and acidic residues" evidence="1">
    <location>
        <begin position="135"/>
        <end position="145"/>
    </location>
</feature>
<dbReference type="RefSeq" id="XP_005823356.1">
    <property type="nucleotide sequence ID" value="XM_005823299.1"/>
</dbReference>
<dbReference type="EnsemblProtists" id="EKX36376">
    <property type="protein sequence ID" value="EKX36376"/>
    <property type="gene ID" value="GUITHDRAFT_117485"/>
</dbReference>
<reference evidence="4" key="2">
    <citation type="submission" date="2012-11" db="EMBL/GenBank/DDBJ databases">
        <authorList>
            <person name="Kuo A."/>
            <person name="Curtis B.A."/>
            <person name="Tanifuji G."/>
            <person name="Burki F."/>
            <person name="Gruber A."/>
            <person name="Irimia M."/>
            <person name="Maruyama S."/>
            <person name="Arias M.C."/>
            <person name="Ball S.G."/>
            <person name="Gile G.H."/>
            <person name="Hirakawa Y."/>
            <person name="Hopkins J.F."/>
            <person name="Rensing S.A."/>
            <person name="Schmutz J."/>
            <person name="Symeonidi A."/>
            <person name="Elias M."/>
            <person name="Eveleigh R.J."/>
            <person name="Herman E.K."/>
            <person name="Klute M.J."/>
            <person name="Nakayama T."/>
            <person name="Obornik M."/>
            <person name="Reyes-Prieto A."/>
            <person name="Armbrust E.V."/>
            <person name="Aves S.J."/>
            <person name="Beiko R.G."/>
            <person name="Coutinho P."/>
            <person name="Dacks J.B."/>
            <person name="Durnford D.G."/>
            <person name="Fast N.M."/>
            <person name="Green B.R."/>
            <person name="Grisdale C."/>
            <person name="Hempe F."/>
            <person name="Henrissat B."/>
            <person name="Hoppner M.P."/>
            <person name="Ishida K.-I."/>
            <person name="Kim E."/>
            <person name="Koreny L."/>
            <person name="Kroth P.G."/>
            <person name="Liu Y."/>
            <person name="Malik S.-B."/>
            <person name="Maier U.G."/>
            <person name="McRose D."/>
            <person name="Mock T."/>
            <person name="Neilson J.A."/>
            <person name="Onodera N.T."/>
            <person name="Poole A.M."/>
            <person name="Pritham E.J."/>
            <person name="Richards T.A."/>
            <person name="Rocap G."/>
            <person name="Roy S.W."/>
            <person name="Sarai C."/>
            <person name="Schaack S."/>
            <person name="Shirato S."/>
            <person name="Slamovits C.H."/>
            <person name="Spencer D.F."/>
            <person name="Suzuki S."/>
            <person name="Worden A.Z."/>
            <person name="Zauner S."/>
            <person name="Barry K."/>
            <person name="Bell C."/>
            <person name="Bharti A.K."/>
            <person name="Crow J.A."/>
            <person name="Grimwood J."/>
            <person name="Kramer R."/>
            <person name="Lindquist E."/>
            <person name="Lucas S."/>
            <person name="Salamov A."/>
            <person name="McFadden G.I."/>
            <person name="Lane C.E."/>
            <person name="Keeling P.J."/>
            <person name="Gray M.W."/>
            <person name="Grigoriev I.V."/>
            <person name="Archibald J.M."/>
        </authorList>
    </citation>
    <scope>NUCLEOTIDE SEQUENCE</scope>
    <source>
        <strain evidence="4">CCMP2712</strain>
    </source>
</reference>
<dbReference type="OrthoDB" id="408080at2759"/>
<feature type="region of interest" description="Disordered" evidence="1">
    <location>
        <begin position="16"/>
        <end position="201"/>
    </location>
</feature>
<dbReference type="EMBL" id="JH993075">
    <property type="protein sequence ID" value="EKX36376.1"/>
    <property type="molecule type" value="Genomic_DNA"/>
</dbReference>
<feature type="compositionally biased region" description="Basic and acidic residues" evidence="1">
    <location>
        <begin position="62"/>
        <end position="78"/>
    </location>
</feature>
<dbReference type="KEGG" id="gtt:GUITHDRAFT_117485"/>
<dbReference type="HOGENOM" id="CLU_1362650_0_0_1"/>
<evidence type="ECO:0000313" key="3">
    <source>
        <dbReference type="EnsemblProtists" id="EKX36376"/>
    </source>
</evidence>
<accession>L1IJH3</accession>
<evidence type="ECO:0000256" key="1">
    <source>
        <dbReference type="SAM" id="MobiDB-lite"/>
    </source>
</evidence>
<proteinExistence type="predicted"/>
<feature type="compositionally biased region" description="Basic and acidic residues" evidence="1">
    <location>
        <begin position="159"/>
        <end position="172"/>
    </location>
</feature>
<name>L1IJH3_GUITC</name>
<reference evidence="2 4" key="1">
    <citation type="journal article" date="2012" name="Nature">
        <title>Algal genomes reveal evolutionary mosaicism and the fate of nucleomorphs.</title>
        <authorList>
            <consortium name="DOE Joint Genome Institute"/>
            <person name="Curtis B.A."/>
            <person name="Tanifuji G."/>
            <person name="Burki F."/>
            <person name="Gruber A."/>
            <person name="Irimia M."/>
            <person name="Maruyama S."/>
            <person name="Arias M.C."/>
            <person name="Ball S.G."/>
            <person name="Gile G.H."/>
            <person name="Hirakawa Y."/>
            <person name="Hopkins J.F."/>
            <person name="Kuo A."/>
            <person name="Rensing S.A."/>
            <person name="Schmutz J."/>
            <person name="Symeonidi A."/>
            <person name="Elias M."/>
            <person name="Eveleigh R.J."/>
            <person name="Herman E.K."/>
            <person name="Klute M.J."/>
            <person name="Nakayama T."/>
            <person name="Obornik M."/>
            <person name="Reyes-Prieto A."/>
            <person name="Armbrust E.V."/>
            <person name="Aves S.J."/>
            <person name="Beiko R.G."/>
            <person name="Coutinho P."/>
            <person name="Dacks J.B."/>
            <person name="Durnford D.G."/>
            <person name="Fast N.M."/>
            <person name="Green B.R."/>
            <person name="Grisdale C.J."/>
            <person name="Hempel F."/>
            <person name="Henrissat B."/>
            <person name="Hoppner M.P."/>
            <person name="Ishida K."/>
            <person name="Kim E."/>
            <person name="Koreny L."/>
            <person name="Kroth P.G."/>
            <person name="Liu Y."/>
            <person name="Malik S.B."/>
            <person name="Maier U.G."/>
            <person name="McRose D."/>
            <person name="Mock T."/>
            <person name="Neilson J.A."/>
            <person name="Onodera N.T."/>
            <person name="Poole A.M."/>
            <person name="Pritham E.J."/>
            <person name="Richards T.A."/>
            <person name="Rocap G."/>
            <person name="Roy S.W."/>
            <person name="Sarai C."/>
            <person name="Schaack S."/>
            <person name="Shirato S."/>
            <person name="Slamovits C.H."/>
            <person name="Spencer D.F."/>
            <person name="Suzuki S."/>
            <person name="Worden A.Z."/>
            <person name="Zauner S."/>
            <person name="Barry K."/>
            <person name="Bell C."/>
            <person name="Bharti A.K."/>
            <person name="Crow J.A."/>
            <person name="Grimwood J."/>
            <person name="Kramer R."/>
            <person name="Lindquist E."/>
            <person name="Lucas S."/>
            <person name="Salamov A."/>
            <person name="McFadden G.I."/>
            <person name="Lane C.E."/>
            <person name="Keeling P.J."/>
            <person name="Gray M.W."/>
            <person name="Grigoriev I.V."/>
            <person name="Archibald J.M."/>
        </authorList>
    </citation>
    <scope>NUCLEOTIDE SEQUENCE</scope>
    <source>
        <strain evidence="2 4">CCMP2712</strain>
    </source>
</reference>
<gene>
    <name evidence="2" type="ORF">GUITHDRAFT_117485</name>
</gene>